<accession>A0A7J6LBB7</accession>
<evidence type="ECO:0000256" key="4">
    <source>
        <dbReference type="SAM" id="MobiDB-lite"/>
    </source>
</evidence>
<dbReference type="PANTHER" id="PTHR46376">
    <property type="entry name" value="LEUCINE-ZIPPER-LIKE TRANSCRIPTIONAL REGULATOR 1"/>
    <property type="match status" value="1"/>
</dbReference>
<feature type="region of interest" description="Disordered" evidence="4">
    <location>
        <begin position="317"/>
        <end position="345"/>
    </location>
</feature>
<evidence type="ECO:0000256" key="3">
    <source>
        <dbReference type="SAM" id="Coils"/>
    </source>
</evidence>
<feature type="region of interest" description="Disordered" evidence="4">
    <location>
        <begin position="628"/>
        <end position="661"/>
    </location>
</feature>
<reference evidence="7 8" key="1">
    <citation type="submission" date="2020-04" db="EMBL/GenBank/DDBJ databases">
        <title>Perkinsus chesapeaki whole genome sequence.</title>
        <authorList>
            <person name="Bogema D.R."/>
        </authorList>
    </citation>
    <scope>NUCLEOTIDE SEQUENCE [LARGE SCALE GENOMIC DNA]</scope>
    <source>
        <strain evidence="7">ATCC PRA-425</strain>
    </source>
</reference>
<dbReference type="Pfam" id="PF01344">
    <property type="entry name" value="Kelch_1"/>
    <property type="match status" value="1"/>
</dbReference>
<dbReference type="SUPFAM" id="SSF47473">
    <property type="entry name" value="EF-hand"/>
    <property type="match status" value="1"/>
</dbReference>
<dbReference type="Pfam" id="PF00651">
    <property type="entry name" value="BTB"/>
    <property type="match status" value="1"/>
</dbReference>
<feature type="region of interest" description="Disordered" evidence="4">
    <location>
        <begin position="878"/>
        <end position="919"/>
    </location>
</feature>
<keyword evidence="1" id="KW-0880">Kelch repeat</keyword>
<keyword evidence="8" id="KW-1185">Reference proteome</keyword>
<dbReference type="InterPro" id="IPR011333">
    <property type="entry name" value="SKP1/BTB/POZ_sf"/>
</dbReference>
<dbReference type="Gene3D" id="1.10.238.10">
    <property type="entry name" value="EF-hand"/>
    <property type="match status" value="1"/>
</dbReference>
<dbReference type="Gene3D" id="3.30.710.10">
    <property type="entry name" value="Potassium Channel Kv1.1, Chain A"/>
    <property type="match status" value="1"/>
</dbReference>
<evidence type="ECO:0000256" key="1">
    <source>
        <dbReference type="ARBA" id="ARBA00022441"/>
    </source>
</evidence>
<keyword evidence="2" id="KW-0677">Repeat</keyword>
<dbReference type="GO" id="GO:0005509">
    <property type="term" value="F:calcium ion binding"/>
    <property type="evidence" value="ECO:0007669"/>
    <property type="project" value="InterPro"/>
</dbReference>
<protein>
    <submittedName>
        <fullName evidence="7">Kelch motif</fullName>
    </submittedName>
</protein>
<dbReference type="Gene3D" id="1.25.40.420">
    <property type="match status" value="1"/>
</dbReference>
<evidence type="ECO:0000313" key="8">
    <source>
        <dbReference type="Proteomes" id="UP000591131"/>
    </source>
</evidence>
<evidence type="ECO:0000259" key="6">
    <source>
        <dbReference type="PROSITE" id="PS50222"/>
    </source>
</evidence>
<organism evidence="7 8">
    <name type="scientific">Perkinsus chesapeaki</name>
    <name type="common">Clam parasite</name>
    <name type="synonym">Perkinsus andrewsi</name>
    <dbReference type="NCBI Taxonomy" id="330153"/>
    <lineage>
        <taxon>Eukaryota</taxon>
        <taxon>Sar</taxon>
        <taxon>Alveolata</taxon>
        <taxon>Perkinsozoa</taxon>
        <taxon>Perkinsea</taxon>
        <taxon>Perkinsida</taxon>
        <taxon>Perkinsidae</taxon>
        <taxon>Perkinsus</taxon>
    </lineage>
</organism>
<evidence type="ECO:0000259" key="5">
    <source>
        <dbReference type="PROSITE" id="PS50097"/>
    </source>
</evidence>
<keyword evidence="3" id="KW-0175">Coiled coil</keyword>
<dbReference type="InterPro" id="IPR002048">
    <property type="entry name" value="EF_hand_dom"/>
</dbReference>
<evidence type="ECO:0000313" key="7">
    <source>
        <dbReference type="EMBL" id="KAF4656466.1"/>
    </source>
</evidence>
<dbReference type="GO" id="GO:0005794">
    <property type="term" value="C:Golgi apparatus"/>
    <property type="evidence" value="ECO:0007669"/>
    <property type="project" value="TreeGrafter"/>
</dbReference>
<dbReference type="Proteomes" id="UP000591131">
    <property type="component" value="Unassembled WGS sequence"/>
</dbReference>
<dbReference type="InterPro" id="IPR000210">
    <property type="entry name" value="BTB/POZ_dom"/>
</dbReference>
<dbReference type="CDD" id="cd14733">
    <property type="entry name" value="BACK"/>
    <property type="match status" value="1"/>
</dbReference>
<dbReference type="EMBL" id="JAAPAO010000596">
    <property type="protein sequence ID" value="KAF4656466.1"/>
    <property type="molecule type" value="Genomic_DNA"/>
</dbReference>
<dbReference type="InterPro" id="IPR015915">
    <property type="entry name" value="Kelch-typ_b-propeller"/>
</dbReference>
<comment type="caution">
    <text evidence="7">The sequence shown here is derived from an EMBL/GenBank/DDBJ whole genome shotgun (WGS) entry which is preliminary data.</text>
</comment>
<feature type="region of interest" description="Disordered" evidence="4">
    <location>
        <begin position="85"/>
        <end position="117"/>
    </location>
</feature>
<dbReference type="PANTHER" id="PTHR46376:SF1">
    <property type="entry name" value="LEUCINE-ZIPPER-LIKE TRANSCRIPTIONAL REGULATOR 1"/>
    <property type="match status" value="1"/>
</dbReference>
<feature type="compositionally biased region" description="Polar residues" evidence="4">
    <location>
        <begin position="887"/>
        <end position="900"/>
    </location>
</feature>
<feature type="domain" description="EF-hand" evidence="6">
    <location>
        <begin position="474"/>
        <end position="509"/>
    </location>
</feature>
<dbReference type="SMART" id="SM00225">
    <property type="entry name" value="BTB"/>
    <property type="match status" value="1"/>
</dbReference>
<dbReference type="Pfam" id="PF24681">
    <property type="entry name" value="Kelch_KLHDC2_KLHL20_DRC7"/>
    <property type="match status" value="1"/>
</dbReference>
<proteinExistence type="predicted"/>
<dbReference type="SUPFAM" id="SSF54695">
    <property type="entry name" value="POZ domain"/>
    <property type="match status" value="1"/>
</dbReference>
<feature type="coiled-coil region" evidence="3">
    <location>
        <begin position="144"/>
        <end position="192"/>
    </location>
</feature>
<gene>
    <name evidence="7" type="primary">RTDR1</name>
    <name evidence="7" type="ORF">FOL47_008902</name>
</gene>
<feature type="region of interest" description="Disordered" evidence="4">
    <location>
        <begin position="800"/>
        <end position="830"/>
    </location>
</feature>
<dbReference type="SUPFAM" id="SSF117281">
    <property type="entry name" value="Kelch motif"/>
    <property type="match status" value="2"/>
</dbReference>
<dbReference type="PROSITE" id="PS50222">
    <property type="entry name" value="EF_HAND_2"/>
    <property type="match status" value="1"/>
</dbReference>
<dbReference type="PROSITE" id="PS50097">
    <property type="entry name" value="BTB"/>
    <property type="match status" value="1"/>
</dbReference>
<sequence>MEVQGARVTARVPVSVTKNLRSTEAATGGALNCDRRFQTVRPRSQTLGLAPQKYHGTQMASVTESSAPKPVNAGEQREAVAVKSTVRGKVRNEKQPVSKETSSGRPRRGQATSRKGEVLEGVLRDRRRQAEIREAHHLSFLQHRRELEEACQAYRAALNRRLEEEAEEAFSIGELTEEVEALEKEVFDESRAKSRFRENYRHMREHIDTELDTLELTLLREQHNKVFREWCYDGKLDVGKPVTVKDCGLPKRVEFDKLKVPDLLGRTGCESPYKGGLLLRKPRGMRRSSNSYVTPQNSESDLLPVYEKLIRTRDQRPLVIQHQQLEQKRNSSPRRSGSPRCQGESLPYDHARALKEMMQLLRPEAELQTKVVSSPTGLDLAGRLKESPESSNGLVSNLRGLWHAHQERTDTVVAQSDASVVASVDDDRLVGFIRDVMDRGENLPYPTPAEAGDSSLTPERRAAVELLLDVETGESDASLVKVFLALDKDGRGELTIAEFCRSMSIFMGVRCGYEPEWYRHLFRWLDSDRRGLIDLTMWMKLGCILRQIERTRRTSTLRSRKQGVKSATDVGSALDAILNKMHTGASKIAAIGAFRARARQSRRPGLAKSVAGSSSLVIKVARWGTNPDGNGDSGGAFRDPSAASGVAASGSVGDSCSGLTPRQECDAWQSDKRRLWSVPSTTDDPGPRAAHSCDVIDGSLYIFGGWNGKKALNDLFILDVATLHWNEVIMPRGSLIPAARNNVRLLSQISSWILQHTTAVVDGRLFIHGGHDGGKWLADTHVLINLDYPEHRLAGQQLQLRQRRESQRTDPQPPSSPQFQRAGSYPNGSPAVLFAQQQAGLHTSATLGGVTSTAGIRGSIGRASFPAPSSGGVHSYASPGPFGHPATLQQGTGDPGSTMSVGVGGPAQEPTVQGVGEEEEEDDELLLANTTAPAYRNLRWIKVLTSGQAPSARACHSLSRLNKKLFMFGGYDGQKCFNDIDVLDLETMTWIQPNICGQPPMARNAHTMTVVGTKLYLFGGHSGNKHLTDLHVFDTSKLLWYQPNILGTPPPGLRGHTANLIGRKVFLFGGYDGKGRSNDLYILDTGHPGSSPSTGDVSGSTVHRWIHPTESDHVPAGRQRHSACLVGSAKLFVFGGFDGVRWLNDLHVLDVTRLEETELSEGAVSALLSNLRGLLNNPEFSDVTLVVGDSGERIYAHKAILASQCSHFRAMFTGGMKESREREVKLTGWSYEAFSVMLEFLYTGRVAHHKLDTDSMAEVLGLADHYALDGLKHLCQAVLIHMVDVDNVCTLLKMSDQYQATDLKRHCMSFVLKNFDQVTALASFDQLSSVPSLLLEVTKAAALGHSK</sequence>
<dbReference type="InterPro" id="IPR006652">
    <property type="entry name" value="Kelch_1"/>
</dbReference>
<feature type="domain" description="BTB" evidence="5">
    <location>
        <begin position="1181"/>
        <end position="1250"/>
    </location>
</feature>
<dbReference type="InterPro" id="IPR051568">
    <property type="entry name" value="LZTR1/Attractin"/>
</dbReference>
<name>A0A7J6LBB7_PERCH</name>
<dbReference type="OrthoDB" id="10251809at2759"/>
<feature type="compositionally biased region" description="Low complexity" evidence="4">
    <location>
        <begin position="641"/>
        <end position="658"/>
    </location>
</feature>
<evidence type="ECO:0000256" key="2">
    <source>
        <dbReference type="ARBA" id="ARBA00022737"/>
    </source>
</evidence>
<dbReference type="InterPro" id="IPR011992">
    <property type="entry name" value="EF-hand-dom_pair"/>
</dbReference>
<dbReference type="Gene3D" id="2.120.10.80">
    <property type="entry name" value="Kelch-type beta propeller"/>
    <property type="match status" value="2"/>
</dbReference>